<dbReference type="InterPro" id="IPR027385">
    <property type="entry name" value="Beta-barrel_OMP"/>
</dbReference>
<feature type="domain" description="Outer membrane protein beta-barrel" evidence="3">
    <location>
        <begin position="11"/>
        <end position="162"/>
    </location>
</feature>
<feature type="signal peptide" evidence="2">
    <location>
        <begin position="1"/>
        <end position="23"/>
    </location>
</feature>
<dbReference type="InterPro" id="IPR011250">
    <property type="entry name" value="OMP/PagP_B-barrel"/>
</dbReference>
<dbReference type="EMBL" id="JAGQHR010000445">
    <property type="protein sequence ID" value="MCA9728669.1"/>
    <property type="molecule type" value="Genomic_DNA"/>
</dbReference>
<gene>
    <name evidence="4" type="ORF">KC729_13350</name>
</gene>
<feature type="chain" id="PRO_5037740647" evidence="2">
    <location>
        <begin position="24"/>
        <end position="198"/>
    </location>
</feature>
<keyword evidence="1 2" id="KW-0732">Signal</keyword>
<dbReference type="AlphaFoldDB" id="A0A956RRJ2"/>
<reference evidence="4" key="2">
    <citation type="journal article" date="2021" name="Microbiome">
        <title>Successional dynamics and alternative stable states in a saline activated sludge microbial community over 9 years.</title>
        <authorList>
            <person name="Wang Y."/>
            <person name="Ye J."/>
            <person name="Ju F."/>
            <person name="Liu L."/>
            <person name="Boyd J.A."/>
            <person name="Deng Y."/>
            <person name="Parks D.H."/>
            <person name="Jiang X."/>
            <person name="Yin X."/>
            <person name="Woodcroft B.J."/>
            <person name="Tyson G.W."/>
            <person name="Hugenholtz P."/>
            <person name="Polz M.F."/>
            <person name="Zhang T."/>
        </authorList>
    </citation>
    <scope>NUCLEOTIDE SEQUENCE</scope>
    <source>
        <strain evidence="4">HKST-UBA01</strain>
    </source>
</reference>
<accession>A0A956RRJ2</accession>
<organism evidence="4 5">
    <name type="scientific">Eiseniibacteriota bacterium</name>
    <dbReference type="NCBI Taxonomy" id="2212470"/>
    <lineage>
        <taxon>Bacteria</taxon>
        <taxon>Candidatus Eiseniibacteriota</taxon>
    </lineage>
</organism>
<dbReference type="Gene3D" id="2.40.160.20">
    <property type="match status" value="1"/>
</dbReference>
<comment type="caution">
    <text evidence="4">The sequence shown here is derived from an EMBL/GenBank/DDBJ whole genome shotgun (WGS) entry which is preliminary data.</text>
</comment>
<sequence length="198" mass="20578">MQWKNLVWVGAGLLALAPSAVLATGQFSVHGGVGYNKALNDGYPDGSLGIQGGVLYNAQPNFGLGLEVGYLGLGSYSASYEGVNGKVDGDISISQIPVNGIFQYSFHPSGRVQPMLMGGVGLYSSRIETKLSGATQGFSASTSTTSTASDFGFNAGAGVKLGRASQAVRFGGDARFHLVMTEGESTKMLNVMGRVYFN</sequence>
<reference evidence="4" key="1">
    <citation type="submission" date="2020-04" db="EMBL/GenBank/DDBJ databases">
        <authorList>
            <person name="Zhang T."/>
        </authorList>
    </citation>
    <scope>NUCLEOTIDE SEQUENCE</scope>
    <source>
        <strain evidence="4">HKST-UBA01</strain>
    </source>
</reference>
<name>A0A956RRJ2_UNCEI</name>
<evidence type="ECO:0000313" key="4">
    <source>
        <dbReference type="EMBL" id="MCA9728669.1"/>
    </source>
</evidence>
<dbReference type="Proteomes" id="UP000697710">
    <property type="component" value="Unassembled WGS sequence"/>
</dbReference>
<proteinExistence type="predicted"/>
<dbReference type="Pfam" id="PF13505">
    <property type="entry name" value="OMP_b-brl"/>
    <property type="match status" value="1"/>
</dbReference>
<evidence type="ECO:0000259" key="3">
    <source>
        <dbReference type="Pfam" id="PF13505"/>
    </source>
</evidence>
<dbReference type="SUPFAM" id="SSF56925">
    <property type="entry name" value="OMPA-like"/>
    <property type="match status" value="1"/>
</dbReference>
<protein>
    <submittedName>
        <fullName evidence="4">Outer membrane beta-barrel protein</fullName>
    </submittedName>
</protein>
<evidence type="ECO:0000256" key="1">
    <source>
        <dbReference type="ARBA" id="ARBA00022729"/>
    </source>
</evidence>
<evidence type="ECO:0000256" key="2">
    <source>
        <dbReference type="SAM" id="SignalP"/>
    </source>
</evidence>
<evidence type="ECO:0000313" key="5">
    <source>
        <dbReference type="Proteomes" id="UP000697710"/>
    </source>
</evidence>